<dbReference type="Proteomes" id="UP000295804">
    <property type="component" value="Unassembled WGS sequence"/>
</dbReference>
<protein>
    <submittedName>
        <fullName evidence="1">Uncharacterized protein</fullName>
    </submittedName>
</protein>
<gene>
    <name evidence="1" type="ORF">EDF87_101542</name>
</gene>
<evidence type="ECO:0000313" key="1">
    <source>
        <dbReference type="EMBL" id="TDV53454.1"/>
    </source>
</evidence>
<accession>A0A4R7VUE8</accession>
<evidence type="ECO:0000313" key="2">
    <source>
        <dbReference type="Proteomes" id="UP000295804"/>
    </source>
</evidence>
<comment type="caution">
    <text evidence="1">The sequence shown here is derived from an EMBL/GenBank/DDBJ whole genome shotgun (WGS) entry which is preliminary data.</text>
</comment>
<dbReference type="RefSeq" id="WP_134174268.1">
    <property type="nucleotide sequence ID" value="NZ_SOCQ01000001.1"/>
</dbReference>
<dbReference type="AlphaFoldDB" id="A0A4R7VUE8"/>
<dbReference type="EMBL" id="SOCQ01000001">
    <property type="protein sequence ID" value="TDV53454.1"/>
    <property type="molecule type" value="Genomic_DNA"/>
</dbReference>
<proteinExistence type="predicted"/>
<organism evidence="1 2">
    <name type="scientific">Pseudomonas helmanticensis</name>
    <dbReference type="NCBI Taxonomy" id="1471381"/>
    <lineage>
        <taxon>Bacteria</taxon>
        <taxon>Pseudomonadati</taxon>
        <taxon>Pseudomonadota</taxon>
        <taxon>Gammaproteobacteria</taxon>
        <taxon>Pseudomonadales</taxon>
        <taxon>Pseudomonadaceae</taxon>
        <taxon>Pseudomonas</taxon>
    </lineage>
</organism>
<name>A0A4R7VUE8_9PSED</name>
<sequence>MKVSLKCKKCGSEKFEIPNQPTDCSKITCGKCGAVETYGKIIKQVGDQAAEAMKKQLEKLFK</sequence>
<reference evidence="1 2" key="1">
    <citation type="submission" date="2019-03" db="EMBL/GenBank/DDBJ databases">
        <title>Genomic analyses of the natural microbiome of Caenorhabditis elegans.</title>
        <authorList>
            <person name="Samuel B."/>
        </authorList>
    </citation>
    <scope>NUCLEOTIDE SEQUENCE [LARGE SCALE GENOMIC DNA]</scope>
    <source>
        <strain evidence="1 2">BIGb0525</strain>
    </source>
</reference>